<accession>A0A0K2U4I9</accession>
<feature type="coiled-coil region" evidence="1">
    <location>
        <begin position="47"/>
        <end position="74"/>
    </location>
</feature>
<proteinExistence type="predicted"/>
<feature type="non-terminal residue" evidence="3">
    <location>
        <position position="1"/>
    </location>
</feature>
<feature type="region of interest" description="Disordered" evidence="2">
    <location>
        <begin position="77"/>
        <end position="96"/>
    </location>
</feature>
<organism evidence="3">
    <name type="scientific">Lepeophtheirus salmonis</name>
    <name type="common">Salmon louse</name>
    <name type="synonym">Caligus salmonis</name>
    <dbReference type="NCBI Taxonomy" id="72036"/>
    <lineage>
        <taxon>Eukaryota</taxon>
        <taxon>Metazoa</taxon>
        <taxon>Ecdysozoa</taxon>
        <taxon>Arthropoda</taxon>
        <taxon>Crustacea</taxon>
        <taxon>Multicrustacea</taxon>
        <taxon>Hexanauplia</taxon>
        <taxon>Copepoda</taxon>
        <taxon>Siphonostomatoida</taxon>
        <taxon>Caligidae</taxon>
        <taxon>Lepeophtheirus</taxon>
    </lineage>
</organism>
<name>A0A0K2U4I9_LEPSM</name>
<sequence>SVGVTPSNKLHLHQYTQKMDFTLSTAAFDNIIREDSLLRMEYKSYLSKNLKLEIMLKEERLKQAEYETQLLEKKLSQRSTVTEPPYMGQPAYAPPY</sequence>
<keyword evidence="1" id="KW-0175">Coiled coil</keyword>
<reference evidence="3" key="1">
    <citation type="submission" date="2014-05" db="EMBL/GenBank/DDBJ databases">
        <authorList>
            <person name="Chronopoulou M."/>
        </authorList>
    </citation>
    <scope>NUCLEOTIDE SEQUENCE</scope>
    <source>
        <tissue evidence="3">Whole organism</tissue>
    </source>
</reference>
<evidence type="ECO:0000256" key="2">
    <source>
        <dbReference type="SAM" id="MobiDB-lite"/>
    </source>
</evidence>
<dbReference type="AlphaFoldDB" id="A0A0K2U4I9"/>
<protein>
    <submittedName>
        <fullName evidence="3">Uncharacterized protein</fullName>
    </submittedName>
</protein>
<evidence type="ECO:0000256" key="1">
    <source>
        <dbReference type="SAM" id="Coils"/>
    </source>
</evidence>
<dbReference type="EMBL" id="HACA01015863">
    <property type="protein sequence ID" value="CDW33224.1"/>
    <property type="molecule type" value="Transcribed_RNA"/>
</dbReference>
<evidence type="ECO:0000313" key="3">
    <source>
        <dbReference type="EMBL" id="CDW33224.1"/>
    </source>
</evidence>